<dbReference type="PRINTS" id="PR00146">
    <property type="entry name" value="DHPICSNTHASE"/>
</dbReference>
<feature type="active site" description="Proton donor/acceptor" evidence="4">
    <location>
        <position position="131"/>
    </location>
</feature>
<proteinExistence type="inferred from homology"/>
<reference evidence="6 7" key="1">
    <citation type="submission" date="2015-08" db="EMBL/GenBank/DDBJ databases">
        <title>Antibacterial properties of a collection of Vibrionaceae strains.</title>
        <authorList>
            <person name="Giubergia S."/>
        </authorList>
    </citation>
    <scope>NUCLEOTIDE SEQUENCE [LARGE SCALE GENOMIC DNA]</scope>
    <source>
        <strain evidence="6 7">S0821</strain>
    </source>
</reference>
<dbReference type="AlphaFoldDB" id="A0A0Q2Y081"/>
<dbReference type="Proteomes" id="UP000051221">
    <property type="component" value="Unassembled WGS sequence"/>
</dbReference>
<evidence type="ECO:0000256" key="4">
    <source>
        <dbReference type="PIRSR" id="PIRSR001365-1"/>
    </source>
</evidence>
<name>A0A0Q2Y081_VIBFU</name>
<keyword evidence="7" id="KW-1185">Reference proteome</keyword>
<organism evidence="6 7">
    <name type="scientific">Vibrio furnissii</name>
    <dbReference type="NCBI Taxonomy" id="29494"/>
    <lineage>
        <taxon>Bacteria</taxon>
        <taxon>Pseudomonadati</taxon>
        <taxon>Pseudomonadota</taxon>
        <taxon>Gammaproteobacteria</taxon>
        <taxon>Vibrionales</taxon>
        <taxon>Vibrionaceae</taxon>
        <taxon>Vibrio</taxon>
    </lineage>
</organism>
<accession>A0A0Q2Y081</accession>
<evidence type="ECO:0000256" key="3">
    <source>
        <dbReference type="PIRNR" id="PIRNR001365"/>
    </source>
</evidence>
<dbReference type="InterPro" id="IPR002220">
    <property type="entry name" value="DapA-like"/>
</dbReference>
<dbReference type="RefSeq" id="WP_055466209.1">
    <property type="nucleotide sequence ID" value="NZ_LKHS01000009.1"/>
</dbReference>
<dbReference type="InParanoid" id="A0A0Q2Y081"/>
<comment type="similarity">
    <text evidence="1 3">Belongs to the DapA family.</text>
</comment>
<feature type="binding site" evidence="5">
    <location>
        <position position="44"/>
    </location>
    <ligand>
        <name>pyruvate</name>
        <dbReference type="ChEBI" id="CHEBI:15361"/>
    </ligand>
</feature>
<dbReference type="PIRSF" id="PIRSF001365">
    <property type="entry name" value="DHDPS"/>
    <property type="match status" value="1"/>
</dbReference>
<dbReference type="CDD" id="cd00408">
    <property type="entry name" value="DHDPS-like"/>
    <property type="match status" value="1"/>
</dbReference>
<comment type="caution">
    <text evidence="6">The sequence shown here is derived from an EMBL/GenBank/DDBJ whole genome shotgun (WGS) entry which is preliminary data.</text>
</comment>
<dbReference type="Pfam" id="PF00701">
    <property type="entry name" value="DHDPS"/>
    <property type="match status" value="1"/>
</dbReference>
<dbReference type="EMBL" id="LKHS01000009">
    <property type="protein sequence ID" value="KQH86012.1"/>
    <property type="molecule type" value="Genomic_DNA"/>
</dbReference>
<evidence type="ECO:0000313" key="7">
    <source>
        <dbReference type="Proteomes" id="UP000051221"/>
    </source>
</evidence>
<sequence length="297" mass="31536">MFSGLSAFPLTPMNETRIDEAAFVGLIERLTTAGVDSIGALGSTGSYAYLTREERARVAKIAVEHAGNTPVIIGIGALRTKDVLNLADDAQKAGASGLLLAPMSYQKLSDAEVLAHFKAVAEAISVPLCVYDNPGTTHFHFSDELHGQIAELPNIASIKIPGVPNDPQEAKARVERLRALIPSHVSIGVSGDAFSATGLSAGCDVWYSVIAGLFPNTALELTRAAQSGNHAQAQQLSHRLQDLWAMFGRHNGSLRCIAAGAELLNLVDTPCLPLPLMSVQGEDRTRLATLIEQLHLS</sequence>
<protein>
    <submittedName>
        <fullName evidence="6">Dihydrodipicolinate synthase</fullName>
    </submittedName>
</protein>
<evidence type="ECO:0000256" key="1">
    <source>
        <dbReference type="ARBA" id="ARBA00007592"/>
    </source>
</evidence>
<dbReference type="GO" id="GO:0008840">
    <property type="term" value="F:4-hydroxy-tetrahydrodipicolinate synthase activity"/>
    <property type="evidence" value="ECO:0007669"/>
    <property type="project" value="TreeGrafter"/>
</dbReference>
<evidence type="ECO:0000256" key="5">
    <source>
        <dbReference type="PIRSR" id="PIRSR001365-2"/>
    </source>
</evidence>
<dbReference type="PANTHER" id="PTHR12128">
    <property type="entry name" value="DIHYDRODIPICOLINATE SYNTHASE"/>
    <property type="match status" value="1"/>
</dbReference>
<dbReference type="SMART" id="SM01130">
    <property type="entry name" value="DHDPS"/>
    <property type="match status" value="1"/>
</dbReference>
<feature type="active site" description="Schiff-base intermediate with substrate" evidence="4">
    <location>
        <position position="159"/>
    </location>
</feature>
<dbReference type="InterPro" id="IPR013785">
    <property type="entry name" value="Aldolase_TIM"/>
</dbReference>
<evidence type="ECO:0000313" key="6">
    <source>
        <dbReference type="EMBL" id="KQH86012.1"/>
    </source>
</evidence>
<evidence type="ECO:0000256" key="2">
    <source>
        <dbReference type="ARBA" id="ARBA00023239"/>
    </source>
</evidence>
<dbReference type="SUPFAM" id="SSF51569">
    <property type="entry name" value="Aldolase"/>
    <property type="match status" value="1"/>
</dbReference>
<dbReference type="Gene3D" id="3.20.20.70">
    <property type="entry name" value="Aldolase class I"/>
    <property type="match status" value="1"/>
</dbReference>
<keyword evidence="2 3" id="KW-0456">Lyase</keyword>
<dbReference type="GO" id="GO:0005829">
    <property type="term" value="C:cytosol"/>
    <property type="evidence" value="ECO:0007669"/>
    <property type="project" value="TreeGrafter"/>
</dbReference>
<dbReference type="PANTHER" id="PTHR12128:SF66">
    <property type="entry name" value="4-HYDROXY-2-OXOGLUTARATE ALDOLASE, MITOCHONDRIAL"/>
    <property type="match status" value="1"/>
</dbReference>
<gene>
    <name evidence="6" type="ORF">AMR76_12110</name>
</gene>